<dbReference type="PRINTS" id="PR00080">
    <property type="entry name" value="SDRFAMILY"/>
</dbReference>
<dbReference type="Pfam" id="PF13561">
    <property type="entry name" value="adh_short_C2"/>
    <property type="match status" value="1"/>
</dbReference>
<evidence type="ECO:0008006" key="6">
    <source>
        <dbReference type="Google" id="ProtNLM"/>
    </source>
</evidence>
<dbReference type="RefSeq" id="WP_091519949.1">
    <property type="nucleotide sequence ID" value="NZ_FOVI01000004.1"/>
</dbReference>
<evidence type="ECO:0000256" key="1">
    <source>
        <dbReference type="ARBA" id="ARBA00006484"/>
    </source>
</evidence>
<keyword evidence="2" id="KW-0560">Oxidoreductase</keyword>
<dbReference type="InterPro" id="IPR002347">
    <property type="entry name" value="SDR_fam"/>
</dbReference>
<name>A0A1I4YFM9_9FLAO</name>
<dbReference type="EMBL" id="FOVI01000004">
    <property type="protein sequence ID" value="SFN36807.1"/>
    <property type="molecule type" value="Genomic_DNA"/>
</dbReference>
<evidence type="ECO:0000256" key="2">
    <source>
        <dbReference type="ARBA" id="ARBA00023002"/>
    </source>
</evidence>
<feature type="region of interest" description="Disordered" evidence="3">
    <location>
        <begin position="1"/>
        <end position="42"/>
    </location>
</feature>
<proteinExistence type="inferred from homology"/>
<organism evidence="4 5">
    <name type="scientific">Paenimyroides ummariense</name>
    <dbReference type="NCBI Taxonomy" id="913024"/>
    <lineage>
        <taxon>Bacteria</taxon>
        <taxon>Pseudomonadati</taxon>
        <taxon>Bacteroidota</taxon>
        <taxon>Flavobacteriia</taxon>
        <taxon>Flavobacteriales</taxon>
        <taxon>Flavobacteriaceae</taxon>
        <taxon>Paenimyroides</taxon>
    </lineage>
</organism>
<evidence type="ECO:0000313" key="5">
    <source>
        <dbReference type="Proteomes" id="UP000199036"/>
    </source>
</evidence>
<dbReference type="PRINTS" id="PR00081">
    <property type="entry name" value="GDHRDH"/>
</dbReference>
<dbReference type="PANTHER" id="PTHR48107">
    <property type="entry name" value="NADPH-DEPENDENT ALDEHYDE REDUCTASE-LIKE PROTEIN, CHLOROPLASTIC-RELATED"/>
    <property type="match status" value="1"/>
</dbReference>
<keyword evidence="5" id="KW-1185">Reference proteome</keyword>
<dbReference type="GO" id="GO:0016614">
    <property type="term" value="F:oxidoreductase activity, acting on CH-OH group of donors"/>
    <property type="evidence" value="ECO:0007669"/>
    <property type="project" value="UniProtKB-ARBA"/>
</dbReference>
<evidence type="ECO:0000256" key="3">
    <source>
        <dbReference type="SAM" id="MobiDB-lite"/>
    </source>
</evidence>
<dbReference type="Gene3D" id="3.40.50.720">
    <property type="entry name" value="NAD(P)-binding Rossmann-like Domain"/>
    <property type="match status" value="1"/>
</dbReference>
<feature type="compositionally biased region" description="Basic and acidic residues" evidence="3">
    <location>
        <begin position="31"/>
        <end position="42"/>
    </location>
</feature>
<dbReference type="Proteomes" id="UP000199036">
    <property type="component" value="Unassembled WGS sequence"/>
</dbReference>
<comment type="similarity">
    <text evidence="1">Belongs to the short-chain dehydrogenases/reductases (SDR) family.</text>
</comment>
<gene>
    <name evidence="4" type="ORF">SAMN05421741_104151</name>
</gene>
<accession>A0A1I4YFM9</accession>
<dbReference type="PANTHER" id="PTHR48107:SF16">
    <property type="entry name" value="NADPH-DEPENDENT ALDEHYDE REDUCTASE 1, CHLOROPLASTIC"/>
    <property type="match status" value="1"/>
</dbReference>
<evidence type="ECO:0000313" key="4">
    <source>
        <dbReference type="EMBL" id="SFN36807.1"/>
    </source>
</evidence>
<reference evidence="5" key="1">
    <citation type="submission" date="2016-10" db="EMBL/GenBank/DDBJ databases">
        <authorList>
            <person name="Varghese N."/>
            <person name="Submissions S."/>
        </authorList>
    </citation>
    <scope>NUCLEOTIDE SEQUENCE [LARGE SCALE GENOMIC DNA]</scope>
    <source>
        <strain evidence="5">DS-12</strain>
    </source>
</reference>
<dbReference type="FunFam" id="3.40.50.720:FF:000084">
    <property type="entry name" value="Short-chain dehydrogenase reductase"/>
    <property type="match status" value="1"/>
</dbReference>
<dbReference type="SUPFAM" id="SSF51735">
    <property type="entry name" value="NAD(P)-binding Rossmann-fold domains"/>
    <property type="match status" value="1"/>
</dbReference>
<dbReference type="AlphaFoldDB" id="A0A1I4YFM9"/>
<dbReference type="STRING" id="913024.SAMN05421741_104151"/>
<dbReference type="OrthoDB" id="9803333at2"/>
<sequence>MKKEQENNIRQYPNPPFHEPRQNPPASEDQMELKPDHGEDSYKGYNRMTNKCVVISGGDSGIGKAIAIAFAREGADVVISYLSDVEDEDAKDTAEWVRKAGREALLFKGDINDKAICQALIESTIKKFKKIDVLINNAAYQMGRETIDEISTEEWQLTFDTNVLAMFHLCQLSIPFMPKGSSIINTTSVNAYQPNPTLLPYAATKAAIQNYTANLNQMLIEQKKDIRVNAVAPGPVWTPLIPSTIIDYKDFGKDTALKRPGQPVEIAPIYVFLASNEASYIGGITIPATGGKIAY</sequence>
<dbReference type="InterPro" id="IPR036291">
    <property type="entry name" value="NAD(P)-bd_dom_sf"/>
</dbReference>
<protein>
    <recommendedName>
        <fullName evidence="6">NAD(P)-dependent dehydrogenase, short-chain alcohol dehydrogenase family</fullName>
    </recommendedName>
</protein>